<comment type="caution">
    <text evidence="2">The sequence shown here is derived from an EMBL/GenBank/DDBJ whole genome shotgun (WGS) entry which is preliminary data.</text>
</comment>
<dbReference type="RefSeq" id="XP_043037222.1">
    <property type="nucleotide sequence ID" value="XM_043190544.1"/>
</dbReference>
<evidence type="ECO:0000256" key="1">
    <source>
        <dbReference type="SAM" id="MobiDB-lite"/>
    </source>
</evidence>
<reference evidence="2" key="1">
    <citation type="submission" date="2020-11" db="EMBL/GenBank/DDBJ databases">
        <title>Adaptations for nitrogen fixation in a non-lichenized fungal sporocarp promotes dispersal by wood-feeding termites.</title>
        <authorList>
            <consortium name="DOE Joint Genome Institute"/>
            <person name="Koch R.A."/>
            <person name="Yoon G."/>
            <person name="Arayal U."/>
            <person name="Lail K."/>
            <person name="Amirebrahimi M."/>
            <person name="Labutti K."/>
            <person name="Lipzen A."/>
            <person name="Riley R."/>
            <person name="Barry K."/>
            <person name="Henrissat B."/>
            <person name="Grigoriev I.V."/>
            <person name="Herr J.R."/>
            <person name="Aime M.C."/>
        </authorList>
    </citation>
    <scope>NUCLEOTIDE SEQUENCE</scope>
    <source>
        <strain evidence="2">MCA 3950</strain>
    </source>
</reference>
<organism evidence="2 3">
    <name type="scientific">Guyanagaster necrorhizus</name>
    <dbReference type="NCBI Taxonomy" id="856835"/>
    <lineage>
        <taxon>Eukaryota</taxon>
        <taxon>Fungi</taxon>
        <taxon>Dikarya</taxon>
        <taxon>Basidiomycota</taxon>
        <taxon>Agaricomycotina</taxon>
        <taxon>Agaricomycetes</taxon>
        <taxon>Agaricomycetidae</taxon>
        <taxon>Agaricales</taxon>
        <taxon>Marasmiineae</taxon>
        <taxon>Physalacriaceae</taxon>
        <taxon>Guyanagaster</taxon>
    </lineage>
</organism>
<name>A0A9P8ARC5_9AGAR</name>
<dbReference type="EMBL" id="MU250543">
    <property type="protein sequence ID" value="KAG7443722.1"/>
    <property type="molecule type" value="Genomic_DNA"/>
</dbReference>
<dbReference type="Proteomes" id="UP000812287">
    <property type="component" value="Unassembled WGS sequence"/>
</dbReference>
<protein>
    <submittedName>
        <fullName evidence="2">Uncharacterized protein</fullName>
    </submittedName>
</protein>
<keyword evidence="3" id="KW-1185">Reference proteome</keyword>
<proteinExistence type="predicted"/>
<evidence type="ECO:0000313" key="2">
    <source>
        <dbReference type="EMBL" id="KAG7443722.1"/>
    </source>
</evidence>
<sequence>MSGETWRVGNYPGSRPRKGSVKNTESNSSAQAKFMTVDLDKATEACPLPVTRNDRSAVGHASAGRLAGKTARARNEKRDESEDSITRVPPAPTAPSNPEETNAVGTISGSALVERSKTPSSILRL</sequence>
<evidence type="ECO:0000313" key="3">
    <source>
        <dbReference type="Proteomes" id="UP000812287"/>
    </source>
</evidence>
<accession>A0A9P8ARC5</accession>
<dbReference type="AlphaFoldDB" id="A0A9P8ARC5"/>
<dbReference type="GeneID" id="66112841"/>
<feature type="region of interest" description="Disordered" evidence="1">
    <location>
        <begin position="50"/>
        <end position="125"/>
    </location>
</feature>
<feature type="region of interest" description="Disordered" evidence="1">
    <location>
        <begin position="1"/>
        <end position="29"/>
    </location>
</feature>
<feature type="compositionally biased region" description="Polar residues" evidence="1">
    <location>
        <begin position="96"/>
        <end position="109"/>
    </location>
</feature>
<gene>
    <name evidence="2" type="ORF">BT62DRAFT_995790</name>
</gene>